<protein>
    <recommendedName>
        <fullName evidence="4">Fucosyltransferase</fullName>
    </recommendedName>
</protein>
<proteinExistence type="predicted"/>
<feature type="chain" id="PRO_5043822429" description="Fucosyltransferase" evidence="1">
    <location>
        <begin position="27"/>
        <end position="328"/>
    </location>
</feature>
<feature type="signal peptide" evidence="1">
    <location>
        <begin position="1"/>
        <end position="26"/>
    </location>
</feature>
<dbReference type="AlphaFoldDB" id="A0AAW1RR78"/>
<evidence type="ECO:0000256" key="1">
    <source>
        <dbReference type="SAM" id="SignalP"/>
    </source>
</evidence>
<dbReference type="EMBL" id="JALJOU010000027">
    <property type="protein sequence ID" value="KAK9836008.1"/>
    <property type="molecule type" value="Genomic_DNA"/>
</dbReference>
<organism evidence="2 3">
    <name type="scientific">Elliptochloris bilobata</name>
    <dbReference type="NCBI Taxonomy" id="381761"/>
    <lineage>
        <taxon>Eukaryota</taxon>
        <taxon>Viridiplantae</taxon>
        <taxon>Chlorophyta</taxon>
        <taxon>core chlorophytes</taxon>
        <taxon>Trebouxiophyceae</taxon>
        <taxon>Trebouxiophyceae incertae sedis</taxon>
        <taxon>Elliptochloris clade</taxon>
        <taxon>Elliptochloris</taxon>
    </lineage>
</organism>
<keyword evidence="3" id="KW-1185">Reference proteome</keyword>
<name>A0AAW1RR78_9CHLO</name>
<gene>
    <name evidence="2" type="ORF">WJX81_005653</name>
</gene>
<evidence type="ECO:0000313" key="3">
    <source>
        <dbReference type="Proteomes" id="UP001445335"/>
    </source>
</evidence>
<sequence length="328" mass="36589">MWCCAPLRWGLWVCAAAAALLQLAQACIVIELNPSGFHANVNNLLALIPLVASLHNDTVHYRLEAFHYKCAEDGGLADFLDSEQLALWPLARGNRDKIRALGCVYGTLKYGWDLRAKLRPRIPMEDLIADALDRNWRYQPDVQTRVDAALKQLASKPGPTIAFHARGGDKRDEDMKLHRKIVAAGDAVESFIRAWPDVRGGTCVIVGDDDKMATDIGEAAERAIGCQAWRPTTYRLPGGHNQSMFTHSSYDLKCAATREMFVDEELMANSDYLVGSYNSGILQFITVLRHKKYGKSRTTYVDSSERLFDWNTMVQKALASNQEAVGQV</sequence>
<comment type="caution">
    <text evidence="2">The sequence shown here is derived from an EMBL/GenBank/DDBJ whole genome shotgun (WGS) entry which is preliminary data.</text>
</comment>
<reference evidence="2 3" key="1">
    <citation type="journal article" date="2024" name="Nat. Commun.">
        <title>Phylogenomics reveals the evolutionary origins of lichenization in chlorophyte algae.</title>
        <authorList>
            <person name="Puginier C."/>
            <person name="Libourel C."/>
            <person name="Otte J."/>
            <person name="Skaloud P."/>
            <person name="Haon M."/>
            <person name="Grisel S."/>
            <person name="Petersen M."/>
            <person name="Berrin J.G."/>
            <person name="Delaux P.M."/>
            <person name="Dal Grande F."/>
            <person name="Keller J."/>
        </authorList>
    </citation>
    <scope>NUCLEOTIDE SEQUENCE [LARGE SCALE GENOMIC DNA]</scope>
    <source>
        <strain evidence="2 3">SAG 245.80</strain>
    </source>
</reference>
<accession>A0AAW1RR78</accession>
<evidence type="ECO:0008006" key="4">
    <source>
        <dbReference type="Google" id="ProtNLM"/>
    </source>
</evidence>
<dbReference type="Gene3D" id="3.40.50.11350">
    <property type="match status" value="1"/>
</dbReference>
<evidence type="ECO:0000313" key="2">
    <source>
        <dbReference type="EMBL" id="KAK9836008.1"/>
    </source>
</evidence>
<dbReference type="Proteomes" id="UP001445335">
    <property type="component" value="Unassembled WGS sequence"/>
</dbReference>
<keyword evidence="1" id="KW-0732">Signal</keyword>